<evidence type="ECO:0008006" key="3">
    <source>
        <dbReference type="Google" id="ProtNLM"/>
    </source>
</evidence>
<comment type="caution">
    <text evidence="1">The sequence shown here is derived from an EMBL/GenBank/DDBJ whole genome shotgun (WGS) entry which is preliminary data.</text>
</comment>
<protein>
    <recommendedName>
        <fullName evidence="3">Pentatricopeptide repeat-containing protein</fullName>
    </recommendedName>
</protein>
<sequence>MMKMGMKRRAFPVCIAPENRKASVAAAGTTSTATSTTSKFILPNPQFNLHSAANSFNNHHPLSSNPKVPYGLLINNLDDAVDLYNNMVKMRPLPNIIHFNQLLVRVVRMKHYSSAITLFRDMSVVGIPIG</sequence>
<dbReference type="Proteomes" id="UP001630127">
    <property type="component" value="Unassembled WGS sequence"/>
</dbReference>
<reference evidence="1 2" key="1">
    <citation type="submission" date="2024-11" db="EMBL/GenBank/DDBJ databases">
        <title>A near-complete genome assembly of Cinchona calisaya.</title>
        <authorList>
            <person name="Lian D.C."/>
            <person name="Zhao X.W."/>
            <person name="Wei L."/>
        </authorList>
    </citation>
    <scope>NUCLEOTIDE SEQUENCE [LARGE SCALE GENOMIC DNA]</scope>
    <source>
        <tissue evidence="1">Nenye</tissue>
    </source>
</reference>
<dbReference type="Gene3D" id="1.25.40.10">
    <property type="entry name" value="Tetratricopeptide repeat domain"/>
    <property type="match status" value="1"/>
</dbReference>
<proteinExistence type="predicted"/>
<dbReference type="InterPro" id="IPR011990">
    <property type="entry name" value="TPR-like_helical_dom_sf"/>
</dbReference>
<evidence type="ECO:0000313" key="1">
    <source>
        <dbReference type="EMBL" id="KAL3533592.1"/>
    </source>
</evidence>
<keyword evidence="2" id="KW-1185">Reference proteome</keyword>
<accession>A0ABD3ARB8</accession>
<dbReference type="EMBL" id="JBJUIK010000003">
    <property type="protein sequence ID" value="KAL3533592.1"/>
    <property type="molecule type" value="Genomic_DNA"/>
</dbReference>
<gene>
    <name evidence="1" type="ORF">ACH5RR_007113</name>
</gene>
<dbReference type="AlphaFoldDB" id="A0ABD3ARB8"/>
<evidence type="ECO:0000313" key="2">
    <source>
        <dbReference type="Proteomes" id="UP001630127"/>
    </source>
</evidence>
<name>A0ABD3ARB8_9GENT</name>
<organism evidence="1 2">
    <name type="scientific">Cinchona calisaya</name>
    <dbReference type="NCBI Taxonomy" id="153742"/>
    <lineage>
        <taxon>Eukaryota</taxon>
        <taxon>Viridiplantae</taxon>
        <taxon>Streptophyta</taxon>
        <taxon>Embryophyta</taxon>
        <taxon>Tracheophyta</taxon>
        <taxon>Spermatophyta</taxon>
        <taxon>Magnoliopsida</taxon>
        <taxon>eudicotyledons</taxon>
        <taxon>Gunneridae</taxon>
        <taxon>Pentapetalae</taxon>
        <taxon>asterids</taxon>
        <taxon>lamiids</taxon>
        <taxon>Gentianales</taxon>
        <taxon>Rubiaceae</taxon>
        <taxon>Cinchonoideae</taxon>
        <taxon>Cinchoneae</taxon>
        <taxon>Cinchona</taxon>
    </lineage>
</organism>